<evidence type="ECO:0000313" key="5">
    <source>
        <dbReference type="Proteomes" id="UP000002710"/>
    </source>
</evidence>
<dbReference type="InterPro" id="IPR004300">
    <property type="entry name" value="Glyco_hydro_57_N"/>
</dbReference>
<dbReference type="Gene3D" id="3.20.110.20">
    <property type="match status" value="1"/>
</dbReference>
<dbReference type="PANTHER" id="PTHR36306">
    <property type="entry name" value="ALPHA-AMYLASE-RELATED-RELATED"/>
    <property type="match status" value="1"/>
</dbReference>
<reference evidence="4 5" key="1">
    <citation type="journal article" date="2011" name="J. Bacteriol.">
        <title>Complete genome sequence and updated annotation of Desulfovibrio alaskensis G20.</title>
        <authorList>
            <person name="Hauser L.J."/>
            <person name="Land M.L."/>
            <person name="Brown S.D."/>
            <person name="Larimer F."/>
            <person name="Keller K.L."/>
            <person name="Rapp-Giles B.J."/>
            <person name="Price M.N."/>
            <person name="Lin M."/>
            <person name="Bruce D.C."/>
            <person name="Detter J.C."/>
            <person name="Tapia R."/>
            <person name="Han C.S."/>
            <person name="Goodwin L.A."/>
            <person name="Cheng J.F."/>
            <person name="Pitluck S."/>
            <person name="Copeland A."/>
            <person name="Lucas S."/>
            <person name="Nolan M."/>
            <person name="Lapidus A.L."/>
            <person name="Palumbo A.V."/>
            <person name="Wall J.D."/>
        </authorList>
    </citation>
    <scope>NUCLEOTIDE SEQUENCE [LARGE SCALE GENOMIC DNA]</scope>
    <source>
        <strain evidence="5">ATCC BAA 1058 / DSM 17464 / G20</strain>
    </source>
</reference>
<proteinExistence type="inferred from homology"/>
<evidence type="ECO:0000259" key="3">
    <source>
        <dbReference type="Pfam" id="PF03065"/>
    </source>
</evidence>
<dbReference type="GO" id="GO:0016787">
    <property type="term" value="F:hydrolase activity"/>
    <property type="evidence" value="ECO:0007669"/>
    <property type="project" value="UniProtKB-KW"/>
</dbReference>
<dbReference type="HOGENOM" id="CLU_413731_0_0_7"/>
<accession>Q316D0</accession>
<dbReference type="CAZy" id="GH57">
    <property type="family name" value="Glycoside Hydrolase Family 57"/>
</dbReference>
<evidence type="ECO:0000313" key="4">
    <source>
        <dbReference type="EMBL" id="ABB37216.1"/>
    </source>
</evidence>
<dbReference type="Pfam" id="PF03065">
    <property type="entry name" value="Glyco_hydro_57"/>
    <property type="match status" value="1"/>
</dbReference>
<feature type="domain" description="Glycoside hydrolase family 57 N-terminal" evidence="3">
    <location>
        <begin position="26"/>
        <end position="144"/>
    </location>
</feature>
<name>Q316D0_OLEA2</name>
<evidence type="ECO:0000256" key="1">
    <source>
        <dbReference type="ARBA" id="ARBA00006821"/>
    </source>
</evidence>
<keyword evidence="2" id="KW-0119">Carbohydrate metabolism</keyword>
<dbReference type="RefSeq" id="WP_011366549.1">
    <property type="nucleotide sequence ID" value="NC_007519.1"/>
</dbReference>
<protein>
    <submittedName>
        <fullName evidence="4">Glycoside hydrolase family protein</fullName>
    </submittedName>
</protein>
<dbReference type="CDD" id="cd10794">
    <property type="entry name" value="GH57N_PfGalA_like"/>
    <property type="match status" value="1"/>
</dbReference>
<dbReference type="InterPro" id="IPR052046">
    <property type="entry name" value="GH57_Enzymes"/>
</dbReference>
<dbReference type="EMBL" id="CP000112">
    <property type="protein sequence ID" value="ABB37216.1"/>
    <property type="molecule type" value="Genomic_DNA"/>
</dbReference>
<comment type="similarity">
    <text evidence="1">Belongs to the glycosyl hydrolase 57 family.</text>
</comment>
<dbReference type="eggNOG" id="COG1449">
    <property type="taxonomic scope" value="Bacteria"/>
</dbReference>
<dbReference type="Proteomes" id="UP000002710">
    <property type="component" value="Chromosome"/>
</dbReference>
<keyword evidence="5" id="KW-1185">Reference proteome</keyword>
<dbReference type="SUPFAM" id="SSF88713">
    <property type="entry name" value="Glycoside hydrolase/deacetylase"/>
    <property type="match status" value="1"/>
</dbReference>
<dbReference type="InterPro" id="IPR011330">
    <property type="entry name" value="Glyco_hydro/deAcase_b/a-brl"/>
</dbReference>
<dbReference type="GO" id="GO:0005975">
    <property type="term" value="P:carbohydrate metabolic process"/>
    <property type="evidence" value="ECO:0007669"/>
    <property type="project" value="InterPro"/>
</dbReference>
<dbReference type="KEGG" id="dde:Dde_0415"/>
<organism evidence="4 5">
    <name type="scientific">Oleidesulfovibrio alaskensis (strain ATCC BAA-1058 / DSM 17464 / G20)</name>
    <name type="common">Desulfovibrio alaskensis</name>
    <dbReference type="NCBI Taxonomy" id="207559"/>
    <lineage>
        <taxon>Bacteria</taxon>
        <taxon>Pseudomonadati</taxon>
        <taxon>Thermodesulfobacteriota</taxon>
        <taxon>Desulfovibrionia</taxon>
        <taxon>Desulfovibrionales</taxon>
        <taxon>Desulfovibrionaceae</taxon>
        <taxon>Oleidesulfovibrio</taxon>
    </lineage>
</organism>
<keyword evidence="4" id="KW-0378">Hydrolase</keyword>
<evidence type="ECO:0000256" key="2">
    <source>
        <dbReference type="ARBA" id="ARBA00023277"/>
    </source>
</evidence>
<dbReference type="PANTHER" id="PTHR36306:SF1">
    <property type="entry name" value="ALPHA-AMYLASE-RELATED"/>
    <property type="match status" value="1"/>
</dbReference>
<dbReference type="AlphaFoldDB" id="Q316D0"/>
<sequence>MNVYIFFHMNLMFSSVPESMRTELVRRCYTPLLDLAEEGCFPLGIEASGLTLELLHDCCPRWVSRLAGLVRDGACEFIGSGYAQIIGPLNPASVNMHNLRLGNSVYSSLLGVTPRLALVNEQAFSPGLVPLYRAAGYTGIIMEWENARQAHPHWEHHLQAAPQRVAGTRGESMDLLWNHSLPFQQFQRAVHDEVTPEEYLEGLRNRTGTDAALCLYGNDAEIFDFRPGRFCTEPELTGRSEWQTIRDLLCAVRALPGVRPVLPSQALKNTMPQRPALLHLESPAQPVPVKKQAKYNITRWGVTGVDDTGANTLCRRLARHFAACEGKNASDRPDSPAQSGHDSLWKELVYLCSSDFRTHIVPERWQAFRQRLLAFYETHMPHMPAGDALPATCTVPPQRVPAANRLLKLETPHTAITLNRNRGLAVQALRFGGVNTLPVAGTLALGTYDDMALGADFYSGHVTFEMPGEPKATDLVPVVPRITETARTIRVETQISRAPLLLHKSITLYKDTPRADIRYRFGAPLPAGSLRLGYITLTPQSYDRRTLRYATHNGGTEPEEHLLYGSSTDHGRAVSFLVSASCAAGMTEGTAEFGDARHGLRITLTGDSAAALCMVTYREASPSFFARIMFSLQEVDDTSRFGNGVRKVIPAPCFSFSITPYNR</sequence>
<dbReference type="STRING" id="207559.Dde_0415"/>
<gene>
    <name evidence="4" type="ordered locus">Dde_0415</name>
</gene>